<dbReference type="RefSeq" id="XP_005093468.2">
    <property type="nucleotide sequence ID" value="XM_005093411.2"/>
</dbReference>
<keyword evidence="2" id="KW-1185">Reference proteome</keyword>
<dbReference type="InterPro" id="IPR001304">
    <property type="entry name" value="C-type_lectin-like"/>
</dbReference>
<feature type="domain" description="C-type lectin" evidence="1">
    <location>
        <begin position="50"/>
        <end position="166"/>
    </location>
</feature>
<dbReference type="Gene3D" id="3.10.100.10">
    <property type="entry name" value="Mannose-Binding Protein A, subunit A"/>
    <property type="match status" value="1"/>
</dbReference>
<dbReference type="Gene3D" id="3.50.4.10">
    <property type="entry name" value="Hepatocyte Growth Factor"/>
    <property type="match status" value="1"/>
</dbReference>
<evidence type="ECO:0000259" key="1">
    <source>
        <dbReference type="PROSITE" id="PS50041"/>
    </source>
</evidence>
<proteinExistence type="predicted"/>
<gene>
    <name evidence="3" type="primary">LOC101853372</name>
</gene>
<dbReference type="SUPFAM" id="SSF56436">
    <property type="entry name" value="C-type lectin-like"/>
    <property type="match status" value="1"/>
</dbReference>
<evidence type="ECO:0000313" key="2">
    <source>
        <dbReference type="Proteomes" id="UP000694888"/>
    </source>
</evidence>
<reference evidence="3" key="1">
    <citation type="submission" date="2025-08" db="UniProtKB">
        <authorList>
            <consortium name="RefSeq"/>
        </authorList>
    </citation>
    <scope>IDENTIFICATION</scope>
</reference>
<dbReference type="InterPro" id="IPR016186">
    <property type="entry name" value="C-type_lectin-like/link_sf"/>
</dbReference>
<dbReference type="PROSITE" id="PS50041">
    <property type="entry name" value="C_TYPE_LECTIN_2"/>
    <property type="match status" value="1"/>
</dbReference>
<dbReference type="Pfam" id="PF00059">
    <property type="entry name" value="Lectin_C"/>
    <property type="match status" value="1"/>
</dbReference>
<dbReference type="GeneID" id="101853372"/>
<dbReference type="SMART" id="SM00034">
    <property type="entry name" value="CLECT"/>
    <property type="match status" value="1"/>
</dbReference>
<sequence length="266" mass="29848">MFGRGWNILVSGLFEFGRSSMYPSHSPTKCIAIASCLLMFLLREVVNLQYQVLRSTQSYDSAAEKCRGLGYEGLAVLDTPRKLELAKQVMIQELGNRNLNVWAGLRWSHTRHMHQWDDGMQMTWATWPSNEPNLVDVEDCVRVVVSRGVAKFRTRECFFNFFAICGNYSDRFTIAWPRQSPARSTSPVLSEGPARSFLECADICQSDSSCLYMSYTSDSGTCTTFGVGLTNADLAPNDYGRTAMNLQVSGQYASSPSLLMNYTQKP</sequence>
<dbReference type="InterPro" id="IPR016187">
    <property type="entry name" value="CTDL_fold"/>
</dbReference>
<evidence type="ECO:0000313" key="3">
    <source>
        <dbReference type="RefSeq" id="XP_005093468.2"/>
    </source>
</evidence>
<dbReference type="CDD" id="cd00037">
    <property type="entry name" value="CLECT"/>
    <property type="match status" value="1"/>
</dbReference>
<organism evidence="2 3">
    <name type="scientific">Aplysia californica</name>
    <name type="common">California sea hare</name>
    <dbReference type="NCBI Taxonomy" id="6500"/>
    <lineage>
        <taxon>Eukaryota</taxon>
        <taxon>Metazoa</taxon>
        <taxon>Spiralia</taxon>
        <taxon>Lophotrochozoa</taxon>
        <taxon>Mollusca</taxon>
        <taxon>Gastropoda</taxon>
        <taxon>Heterobranchia</taxon>
        <taxon>Euthyneura</taxon>
        <taxon>Tectipleura</taxon>
        <taxon>Aplysiida</taxon>
        <taxon>Aplysioidea</taxon>
        <taxon>Aplysiidae</taxon>
        <taxon>Aplysia</taxon>
    </lineage>
</organism>
<accession>A0ABM0JGZ4</accession>
<dbReference type="Proteomes" id="UP000694888">
    <property type="component" value="Unplaced"/>
</dbReference>
<protein>
    <submittedName>
        <fullName evidence="3">Uncharacterized protein LOC101853372</fullName>
    </submittedName>
</protein>
<name>A0ABM0JGZ4_APLCA</name>